<evidence type="ECO:0000256" key="2">
    <source>
        <dbReference type="SAM" id="MobiDB-lite"/>
    </source>
</evidence>
<reference evidence="4 5" key="1">
    <citation type="journal article" date="2013" name="Genome Biol.">
        <title>Genome of Acanthamoeba castellanii highlights extensive lateral gene transfer and early evolution of tyrosine kinase signaling.</title>
        <authorList>
            <person name="Clarke M."/>
            <person name="Lohan A.J."/>
            <person name="Liu B."/>
            <person name="Lagkouvardos I."/>
            <person name="Roy S."/>
            <person name="Zafar N."/>
            <person name="Bertelli C."/>
            <person name="Schilde C."/>
            <person name="Kianianmomeni A."/>
            <person name="Burglin T.R."/>
            <person name="Frech C."/>
            <person name="Turcotte B."/>
            <person name="Kopec K.O."/>
            <person name="Synnott J.M."/>
            <person name="Choo C."/>
            <person name="Paponov I."/>
            <person name="Finkler A."/>
            <person name="Soon Heng Tan C."/>
            <person name="Hutchins A.P."/>
            <person name="Weinmeier T."/>
            <person name="Rattei T."/>
            <person name="Chu J.S."/>
            <person name="Gimenez G."/>
            <person name="Irimia M."/>
            <person name="Rigden D.J."/>
            <person name="Fitzpatrick D.A."/>
            <person name="Lorenzo-Morales J."/>
            <person name="Bateman A."/>
            <person name="Chiu C.H."/>
            <person name="Tang P."/>
            <person name="Hegemann P."/>
            <person name="Fromm H."/>
            <person name="Raoult D."/>
            <person name="Greub G."/>
            <person name="Miranda-Saavedra D."/>
            <person name="Chen N."/>
            <person name="Nash P."/>
            <person name="Ginger M.L."/>
            <person name="Horn M."/>
            <person name="Schaap P."/>
            <person name="Caler L."/>
            <person name="Loftus B."/>
        </authorList>
    </citation>
    <scope>NUCLEOTIDE SEQUENCE [LARGE SCALE GENOMIC DNA]</scope>
    <source>
        <strain evidence="4 5">Neff</strain>
    </source>
</reference>
<feature type="region of interest" description="Disordered" evidence="2">
    <location>
        <begin position="1"/>
        <end position="47"/>
    </location>
</feature>
<name>L8GMR8_ACACF</name>
<dbReference type="SUPFAM" id="SSF48371">
    <property type="entry name" value="ARM repeat"/>
    <property type="match status" value="1"/>
</dbReference>
<evidence type="ECO:0000256" key="1">
    <source>
        <dbReference type="ARBA" id="ARBA00006854"/>
    </source>
</evidence>
<dbReference type="EMBL" id="KB008073">
    <property type="protein sequence ID" value="ELR14104.1"/>
    <property type="molecule type" value="Genomic_DNA"/>
</dbReference>
<dbReference type="PANTHER" id="PTHR22100">
    <property type="entry name" value="WINGS APART-LIKE PROTEIN HOMOLOG"/>
    <property type="match status" value="1"/>
</dbReference>
<accession>L8GMR8</accession>
<feature type="region of interest" description="Disordered" evidence="2">
    <location>
        <begin position="156"/>
        <end position="177"/>
    </location>
</feature>
<gene>
    <name evidence="4" type="ORF">ACA1_367380</name>
</gene>
<protein>
    <recommendedName>
        <fullName evidence="3">WAPL domain-containing protein</fullName>
    </recommendedName>
</protein>
<dbReference type="OMA" id="KLHAHIG"/>
<evidence type="ECO:0000259" key="3">
    <source>
        <dbReference type="PROSITE" id="PS51271"/>
    </source>
</evidence>
<sequence length="475" mass="52386">MENGVPEASSAKRRRSAPSRAGLLAPKKRKSSSAIKLQKRASEDHFHLENSGEQATIMDELEYELEGARETSSISVRRGSTYNLAKLCAHPDEAKQLRSRGLCNRVLQLLDSQPEDEVVAMNVSLMAYFLLRDARNAELITGDHLKTLLSIAVAQPQHASPKKQSTKRPVKRLSLSNTSEVEMKRSRELIEVEATINEWPEAEVHPFRVAIQTLRRLVEVDRGALKRALEEDDEPDLILAKLLALTEKHIARVSTSDASDAYYTCLKLLEATTDDPAYQRALVPIIPSLLLAVPLCMTDEPLAGQCLVAILRVLINLTNENDDACGHMASNGGMASVACLVEQAWSAEATAFGQQKWNLLTLGLSLLVNLIEHNADRRGFVEFVTSVASHWWSTDREADQVVIAGYAVLLMGYLAKDSEDNRKKIRTNLASLTPARSLAELSSALRHFLALHEHHRLLSPAAISSASQAARALLC</sequence>
<feature type="domain" description="WAPL" evidence="3">
    <location>
        <begin position="29"/>
        <end position="139"/>
    </location>
</feature>
<dbReference type="InterPro" id="IPR011989">
    <property type="entry name" value="ARM-like"/>
</dbReference>
<dbReference type="STRING" id="1257118.L8GMR8"/>
<dbReference type="Pfam" id="PF07814">
    <property type="entry name" value="WAPL"/>
    <property type="match status" value="1"/>
</dbReference>
<proteinExistence type="inferred from homology"/>
<dbReference type="Gene3D" id="1.25.10.10">
    <property type="entry name" value="Leucine-rich Repeat Variant"/>
    <property type="match status" value="1"/>
</dbReference>
<dbReference type="InterPro" id="IPR039874">
    <property type="entry name" value="WAPL"/>
</dbReference>
<dbReference type="PROSITE" id="PS51271">
    <property type="entry name" value="WAPL"/>
    <property type="match status" value="1"/>
</dbReference>
<keyword evidence="5" id="KW-1185">Reference proteome</keyword>
<organism evidence="4 5">
    <name type="scientific">Acanthamoeba castellanii (strain ATCC 30010 / Neff)</name>
    <dbReference type="NCBI Taxonomy" id="1257118"/>
    <lineage>
        <taxon>Eukaryota</taxon>
        <taxon>Amoebozoa</taxon>
        <taxon>Discosea</taxon>
        <taxon>Longamoebia</taxon>
        <taxon>Centramoebida</taxon>
        <taxon>Acanthamoebidae</taxon>
        <taxon>Acanthamoeba</taxon>
    </lineage>
</organism>
<dbReference type="PANTHER" id="PTHR22100:SF13">
    <property type="entry name" value="WINGS APART-LIKE PROTEIN HOMOLOG"/>
    <property type="match status" value="1"/>
</dbReference>
<dbReference type="Proteomes" id="UP000011083">
    <property type="component" value="Unassembled WGS sequence"/>
</dbReference>
<dbReference type="AlphaFoldDB" id="L8GMR8"/>
<feature type="compositionally biased region" description="Basic residues" evidence="2">
    <location>
        <begin position="160"/>
        <end position="171"/>
    </location>
</feature>
<dbReference type="GeneID" id="14914654"/>
<dbReference type="KEGG" id="acan:ACA1_367380"/>
<comment type="similarity">
    <text evidence="1">Belongs to the WAPL family.</text>
</comment>
<dbReference type="InterPro" id="IPR012502">
    <property type="entry name" value="WAPL_dom"/>
</dbReference>
<dbReference type="OrthoDB" id="78088at2759"/>
<dbReference type="RefSeq" id="XP_004336117.1">
    <property type="nucleotide sequence ID" value="XM_004336069.1"/>
</dbReference>
<dbReference type="InterPro" id="IPR016024">
    <property type="entry name" value="ARM-type_fold"/>
</dbReference>
<dbReference type="VEuPathDB" id="AmoebaDB:ACA1_367380"/>
<evidence type="ECO:0000313" key="5">
    <source>
        <dbReference type="Proteomes" id="UP000011083"/>
    </source>
</evidence>
<dbReference type="InterPro" id="IPR022771">
    <property type="entry name" value="WAPL_C"/>
</dbReference>
<evidence type="ECO:0000313" key="4">
    <source>
        <dbReference type="EMBL" id="ELR14104.1"/>
    </source>
</evidence>